<dbReference type="Gene3D" id="3.60.110.10">
    <property type="entry name" value="Carbon-nitrogen hydrolase"/>
    <property type="match status" value="1"/>
</dbReference>
<dbReference type="GO" id="GO:0016811">
    <property type="term" value="F:hydrolase activity, acting on carbon-nitrogen (but not peptide) bonds, in linear amides"/>
    <property type="evidence" value="ECO:0007669"/>
    <property type="project" value="TreeGrafter"/>
</dbReference>
<reference evidence="3 4" key="1">
    <citation type="submission" date="2019-03" db="EMBL/GenBank/DDBJ databases">
        <title>Genomic Encyclopedia of Type Strains, Phase III (KMG-III): the genomes of soil and plant-associated and newly described type strains.</title>
        <authorList>
            <person name="Whitman W."/>
        </authorList>
    </citation>
    <scope>NUCLEOTIDE SEQUENCE [LARGE SCALE GENOMIC DNA]</scope>
    <source>
        <strain evidence="3 4">CECT 8976</strain>
    </source>
</reference>
<evidence type="ECO:0000313" key="3">
    <source>
        <dbReference type="EMBL" id="TDR80643.1"/>
    </source>
</evidence>
<dbReference type="InterPro" id="IPR036526">
    <property type="entry name" value="C-N_Hydrolase_sf"/>
</dbReference>
<comment type="caution">
    <text evidence="3">The sequence shown here is derived from an EMBL/GenBank/DDBJ whole genome shotgun (WGS) entry which is preliminary data.</text>
</comment>
<dbReference type="CDD" id="cd07585">
    <property type="entry name" value="nitrilase_7"/>
    <property type="match status" value="1"/>
</dbReference>
<proteinExistence type="predicted"/>
<dbReference type="PANTHER" id="PTHR43674:SF16">
    <property type="entry name" value="CARBON-NITROGEN FAMILY, PUTATIVE (AFU_ORTHOLOGUE AFUA_5G02350)-RELATED"/>
    <property type="match status" value="1"/>
</dbReference>
<evidence type="ECO:0000313" key="4">
    <source>
        <dbReference type="Proteomes" id="UP000295611"/>
    </source>
</evidence>
<evidence type="ECO:0000259" key="2">
    <source>
        <dbReference type="PROSITE" id="PS50263"/>
    </source>
</evidence>
<name>A0A4R7B800_9NEIS</name>
<accession>A0A4R7B800</accession>
<dbReference type="Proteomes" id="UP000295611">
    <property type="component" value="Unassembled WGS sequence"/>
</dbReference>
<dbReference type="Pfam" id="PF00795">
    <property type="entry name" value="CN_hydrolase"/>
    <property type="match status" value="1"/>
</dbReference>
<dbReference type="SUPFAM" id="SSF56317">
    <property type="entry name" value="Carbon-nitrogen hydrolase"/>
    <property type="match status" value="1"/>
</dbReference>
<gene>
    <name evidence="3" type="ORF">DFP86_104142</name>
</gene>
<dbReference type="EMBL" id="SNZP01000004">
    <property type="protein sequence ID" value="TDR80643.1"/>
    <property type="molecule type" value="Genomic_DNA"/>
</dbReference>
<feature type="domain" description="CN hydrolase" evidence="2">
    <location>
        <begin position="24"/>
        <end position="297"/>
    </location>
</feature>
<evidence type="ECO:0000256" key="1">
    <source>
        <dbReference type="ARBA" id="ARBA00022801"/>
    </source>
</evidence>
<keyword evidence="1 3" id="KW-0378">Hydrolase</keyword>
<protein>
    <submittedName>
        <fullName evidence="3">Putative amidohydrolase</fullName>
    </submittedName>
</protein>
<dbReference type="AlphaFoldDB" id="A0A4R7B800"/>
<keyword evidence="4" id="KW-1185">Reference proteome</keyword>
<dbReference type="InterPro" id="IPR050345">
    <property type="entry name" value="Aliph_Amidase/BUP"/>
</dbReference>
<dbReference type="InterPro" id="IPR003010">
    <property type="entry name" value="C-N_Hydrolase"/>
</dbReference>
<organism evidence="3 4">
    <name type="scientific">Paludibacterium purpuratum</name>
    <dbReference type="NCBI Taxonomy" id="1144873"/>
    <lineage>
        <taxon>Bacteria</taxon>
        <taxon>Pseudomonadati</taxon>
        <taxon>Pseudomonadota</taxon>
        <taxon>Betaproteobacteria</taxon>
        <taxon>Neisseriales</taxon>
        <taxon>Chromobacteriaceae</taxon>
        <taxon>Paludibacterium</taxon>
    </lineage>
</organism>
<sequence length="352" mass="39206">MHDRLEMNAPIMIAERDEMNAPVLKVAAVQFQHRANDKSYNLARIAAFAAAAAARGVQLLVCPEMCITGYWHVPKLPPAEVEALAEPLDGPSVNRLQQLAMQYHLGVGAGFIERADDGRLFNSYVVCLPDGTRHCHRKLHAFEHACIDSGDRFTVFETPWGIRAGILICWDNNLVENVRANALLGATLLIAPHQTGGTCSRSPHGMKPIPLTLWQRRHEDPEAIEAAFKGPNGREWLMRWLPARAHDNGVFVVFSNGVGQDEDEVRTGNAMILDPYGRILAETWAAQDDMVTAELDFSLVNMSTGQRWLRGRRPALYGLLCQVDGRELDAREARFSTRPTHDDIQSITGKTR</sequence>
<dbReference type="PANTHER" id="PTHR43674">
    <property type="entry name" value="NITRILASE C965.09-RELATED"/>
    <property type="match status" value="1"/>
</dbReference>
<dbReference type="PROSITE" id="PS50263">
    <property type="entry name" value="CN_HYDROLASE"/>
    <property type="match status" value="1"/>
</dbReference>